<feature type="signal peptide" evidence="1">
    <location>
        <begin position="1"/>
        <end position="18"/>
    </location>
</feature>
<dbReference type="EMBL" id="FNAS01000009">
    <property type="protein sequence ID" value="SDE42258.1"/>
    <property type="molecule type" value="Genomic_DNA"/>
</dbReference>
<proteinExistence type="predicted"/>
<dbReference type="STRING" id="1071918.SAMN05421544_1096"/>
<accession>A0A1G7CSE9</accession>
<name>A0A1G7CSE9_9FLAO</name>
<keyword evidence="1" id="KW-0732">Signal</keyword>
<dbReference type="Proteomes" id="UP000198517">
    <property type="component" value="Unassembled WGS sequence"/>
</dbReference>
<evidence type="ECO:0000313" key="3">
    <source>
        <dbReference type="Proteomes" id="UP000198517"/>
    </source>
</evidence>
<reference evidence="2 3" key="1">
    <citation type="submission" date="2016-10" db="EMBL/GenBank/DDBJ databases">
        <authorList>
            <person name="de Groot N.N."/>
        </authorList>
    </citation>
    <scope>NUCLEOTIDE SEQUENCE [LARGE SCALE GENOMIC DNA]</scope>
    <source>
        <strain evidence="2 3">DSM 24015</strain>
    </source>
</reference>
<keyword evidence="3" id="KW-1185">Reference proteome</keyword>
<sequence>MKKSILFVLLLNSVLLVAQRVGINTETPDHRYQLDVNGDILVEQSNQEGGYLRQDDKNTLNFSFDHLVVSEKQGEDFGKIKKIEPFYGKLAPAVVVSLNIKNVNGVNVDLNTGLPDSDYIVYVAEAIFRGRIPRNASGDNIINVYPTEYSYVESVDGTYRLKLGFNGIDQTTLGDIEGTFPEGKQNTGVKGWTCKLIILSKKK</sequence>
<gene>
    <name evidence="2" type="ORF">SAMN05421544_1096</name>
</gene>
<evidence type="ECO:0000256" key="1">
    <source>
        <dbReference type="SAM" id="SignalP"/>
    </source>
</evidence>
<protein>
    <submittedName>
        <fullName evidence="2">Uncharacterized protein</fullName>
    </submittedName>
</protein>
<organism evidence="2 3">
    <name type="scientific">Riemerella columbipharyngis</name>
    <dbReference type="NCBI Taxonomy" id="1071918"/>
    <lineage>
        <taxon>Bacteria</taxon>
        <taxon>Pseudomonadati</taxon>
        <taxon>Bacteroidota</taxon>
        <taxon>Flavobacteriia</taxon>
        <taxon>Flavobacteriales</taxon>
        <taxon>Weeksellaceae</taxon>
        <taxon>Riemerella</taxon>
    </lineage>
</organism>
<evidence type="ECO:0000313" key="2">
    <source>
        <dbReference type="EMBL" id="SDE42258.1"/>
    </source>
</evidence>
<feature type="chain" id="PRO_5011557308" evidence="1">
    <location>
        <begin position="19"/>
        <end position="203"/>
    </location>
</feature>
<dbReference type="AlphaFoldDB" id="A0A1G7CSE9"/>